<name>A0ABU9AE53_PSEA5</name>
<organism evidence="1 2">
    <name type="scientific">Pseudonocardia alni subsp. carboxydivorans</name>
    <dbReference type="NCBI Taxonomy" id="415010"/>
    <lineage>
        <taxon>Bacteria</taxon>
        <taxon>Bacillati</taxon>
        <taxon>Actinomycetota</taxon>
        <taxon>Actinomycetes</taxon>
        <taxon>Pseudonocardiales</taxon>
        <taxon>Pseudonocardiaceae</taxon>
        <taxon>Pseudonocardia</taxon>
    </lineage>
</organism>
<evidence type="ECO:0000313" key="1">
    <source>
        <dbReference type="EMBL" id="MEK6464295.1"/>
    </source>
</evidence>
<reference evidence="1 2" key="1">
    <citation type="submission" date="2024-03" db="EMBL/GenBank/DDBJ databases">
        <title>Draft genome sequence of Pseudonocardia carboxydivorans JCM 14827.</title>
        <authorList>
            <person name="Duangmal K."/>
        </authorList>
    </citation>
    <scope>NUCLEOTIDE SEQUENCE [LARGE SCALE GENOMIC DNA]</scope>
    <source>
        <strain evidence="1 2">JCM 14827</strain>
    </source>
</reference>
<evidence type="ECO:0000313" key="2">
    <source>
        <dbReference type="Proteomes" id="UP001367513"/>
    </source>
</evidence>
<sequence>MPDRPRPPRWWLPLVVAVVLLPTALVLWSQHEPLPSPAEGAALLVEAATGREHSGVTADCRVLDGDDPVLGCRMRDDEGRHGWGTVRVDRTRVEGARGSTPQDVVRTRWDFPVSADGVAELDVVVPGLGPGPTGTDTLAGVLMFAVRDPLRAAGHDAVLLSPRCPPVAEGATVVCRVDGVPATVEVTRVSGADHRVRLTVTPRP</sequence>
<proteinExistence type="predicted"/>
<evidence type="ECO:0008006" key="3">
    <source>
        <dbReference type="Google" id="ProtNLM"/>
    </source>
</evidence>
<accession>A0ABU9AE53</accession>
<gene>
    <name evidence="1" type="ORF">WG925_11170</name>
</gene>
<keyword evidence="2" id="KW-1185">Reference proteome</keyword>
<dbReference type="EMBL" id="JBBPIX010000004">
    <property type="protein sequence ID" value="MEK6464295.1"/>
    <property type="molecule type" value="Genomic_DNA"/>
</dbReference>
<comment type="caution">
    <text evidence="1">The sequence shown here is derived from an EMBL/GenBank/DDBJ whole genome shotgun (WGS) entry which is preliminary data.</text>
</comment>
<protein>
    <recommendedName>
        <fullName evidence="3">DUF4333 domain-containing protein</fullName>
    </recommendedName>
</protein>
<dbReference type="Proteomes" id="UP001367513">
    <property type="component" value="Unassembled WGS sequence"/>
</dbReference>
<dbReference type="RefSeq" id="WP_346109340.1">
    <property type="nucleotide sequence ID" value="NZ_BAAAOD010000134.1"/>
</dbReference>